<organism evidence="1">
    <name type="scientific">Anguilla anguilla</name>
    <name type="common">European freshwater eel</name>
    <name type="synonym">Muraena anguilla</name>
    <dbReference type="NCBI Taxonomy" id="7936"/>
    <lineage>
        <taxon>Eukaryota</taxon>
        <taxon>Metazoa</taxon>
        <taxon>Chordata</taxon>
        <taxon>Craniata</taxon>
        <taxon>Vertebrata</taxon>
        <taxon>Euteleostomi</taxon>
        <taxon>Actinopterygii</taxon>
        <taxon>Neopterygii</taxon>
        <taxon>Teleostei</taxon>
        <taxon>Anguilliformes</taxon>
        <taxon>Anguillidae</taxon>
        <taxon>Anguilla</taxon>
    </lineage>
</organism>
<name>A0A0E9V1X9_ANGAN</name>
<proteinExistence type="predicted"/>
<reference evidence="1" key="2">
    <citation type="journal article" date="2015" name="Fish Shellfish Immunol.">
        <title>Early steps in the European eel (Anguilla anguilla)-Vibrio vulnificus interaction in the gills: Role of the RtxA13 toxin.</title>
        <authorList>
            <person name="Callol A."/>
            <person name="Pajuelo D."/>
            <person name="Ebbesson L."/>
            <person name="Teles M."/>
            <person name="MacKenzie S."/>
            <person name="Amaro C."/>
        </authorList>
    </citation>
    <scope>NUCLEOTIDE SEQUENCE</scope>
</reference>
<evidence type="ECO:0000313" key="1">
    <source>
        <dbReference type="EMBL" id="JAH71228.1"/>
    </source>
</evidence>
<reference evidence="1" key="1">
    <citation type="submission" date="2014-11" db="EMBL/GenBank/DDBJ databases">
        <authorList>
            <person name="Amaro Gonzalez C."/>
        </authorList>
    </citation>
    <scope>NUCLEOTIDE SEQUENCE</scope>
</reference>
<accession>A0A0E9V1X9</accession>
<protein>
    <submittedName>
        <fullName evidence="1">Uncharacterized protein</fullName>
    </submittedName>
</protein>
<sequence>MTLFIENSLFYLPRK</sequence>
<dbReference type="EMBL" id="GBXM01037349">
    <property type="protein sequence ID" value="JAH71228.1"/>
    <property type="molecule type" value="Transcribed_RNA"/>
</dbReference>